<dbReference type="PANTHER" id="PTHR42842:SF3">
    <property type="entry name" value="FAD_NAD(P)-BINDING OXIDOREDUCTASE FAMILY PROTEIN"/>
    <property type="match status" value="1"/>
</dbReference>
<evidence type="ECO:0000256" key="3">
    <source>
        <dbReference type="SAM" id="MobiDB-lite"/>
    </source>
</evidence>
<dbReference type="InterPro" id="IPR049516">
    <property type="entry name" value="FAD-depend_C"/>
</dbReference>
<dbReference type="PANTHER" id="PTHR42842">
    <property type="entry name" value="FAD/NAD(P)-BINDING OXIDOREDUCTASE"/>
    <property type="match status" value="1"/>
</dbReference>
<feature type="domain" description="FAD-dependent protein C-terminal" evidence="5">
    <location>
        <begin position="389"/>
        <end position="548"/>
    </location>
</feature>
<keyword evidence="2" id="KW-0560">Oxidoreductase</keyword>
<dbReference type="Gene3D" id="3.30.70.2700">
    <property type="match status" value="1"/>
</dbReference>
<dbReference type="Proteomes" id="UP000468668">
    <property type="component" value="Unassembled WGS sequence"/>
</dbReference>
<dbReference type="InterPro" id="IPR028348">
    <property type="entry name" value="FAD-binding_protein"/>
</dbReference>
<name>A0A6N6NNE0_9ACTN</name>
<dbReference type="OrthoDB" id="7279140at2"/>
<dbReference type="GO" id="GO:0016491">
    <property type="term" value="F:oxidoreductase activity"/>
    <property type="evidence" value="ECO:0007669"/>
    <property type="project" value="UniProtKB-KW"/>
</dbReference>
<feature type="compositionally biased region" description="Basic residues" evidence="3">
    <location>
        <begin position="19"/>
        <end position="28"/>
    </location>
</feature>
<dbReference type="Pfam" id="PF21688">
    <property type="entry name" value="FAD-depend_C"/>
    <property type="match status" value="2"/>
</dbReference>
<feature type="region of interest" description="Disordered" evidence="3">
    <location>
        <begin position="86"/>
        <end position="114"/>
    </location>
</feature>
<sequence>MSGAKLSTGSKGPGGGKKAAGRPHRGGKTKSQASSRQRTGRPSHRGASFDASALEGAKFIEVSNVALLLDAGLESPASEVNRLTPVPLSTETNHPAPATPAASPAPAEGSHAESLSRTAIASALGVAPEDIASFSLVKRSVDARKKSNVHFNATYAVRLAQGVVYDALSPARGVNVRAYDPPAPLTIPDLRSLATSSDGRIVVAGTGPAGLFCALFLAEAGLRPLVVERGAAVDERTAAIESFDAGGPLDAAANVQFGEGGAGTFSDGKLTTGTKSPHIRHVLEAFVQAGAPDEILWQAKPHIGTDKLPAVVKSIRERIISAGGEVRFLTRLADIELSGGAVCSAVLEDSRTGAREAVKASRVIVACGHSARDVFELARDRGFALERKPFSMGVRIEHPQTLINRAQYGAAAKHTALGAADYKMAVRVPARANGIRTDATSENATRGVYTFCMCPGGEVVAAASEEGGVVVNGMSRFARDGENSNSALLADVRPDDLPGDDVMEGVRLQREVERAAFELACRNGGAPYAAPAQTVGDFLAGATSSSGQPEGRQPSDTVAAASEARCRTVVPGSHRRVGAPESHSRLVVRPSYPRGVVWCDLRECLPEFICDALAQGLPLLDAKLHGFADPGAVLTGPETRSSSPIRMVRGQNFQARLASDLPDSDEEPATRVYPCGEGAGYAGGIMSAAVDGLRVAEAIAAEFSSR</sequence>
<feature type="compositionally biased region" description="Low complexity" evidence="3">
    <location>
        <begin position="95"/>
        <end position="107"/>
    </location>
</feature>
<evidence type="ECO:0000313" key="7">
    <source>
        <dbReference type="Proteomes" id="UP000468668"/>
    </source>
</evidence>
<dbReference type="AlphaFoldDB" id="A0A6N6NNE0"/>
<accession>A0A6N6NNE0</accession>
<dbReference type="SUPFAM" id="SSF51905">
    <property type="entry name" value="FAD/NAD(P)-binding domain"/>
    <property type="match status" value="1"/>
</dbReference>
<dbReference type="Pfam" id="PF00890">
    <property type="entry name" value="FAD_binding_2"/>
    <property type="match status" value="1"/>
</dbReference>
<dbReference type="InterPro" id="IPR036188">
    <property type="entry name" value="FAD/NAD-bd_sf"/>
</dbReference>
<feature type="region of interest" description="Disordered" evidence="3">
    <location>
        <begin position="1"/>
        <end position="48"/>
    </location>
</feature>
<keyword evidence="1" id="KW-0285">Flavoprotein</keyword>
<dbReference type="InterPro" id="IPR003953">
    <property type="entry name" value="FAD-dep_OxRdtase_2_FAD-bd"/>
</dbReference>
<reference evidence="6 7" key="1">
    <citation type="submission" date="2019-09" db="EMBL/GenBank/DDBJ databases">
        <title>Whole genome shotgun sequencing (WGS) of Ellagibacter isourolithinifaciens DSM 104140(T) and Adlercreutzia muris DSM 29508(T).</title>
        <authorList>
            <person name="Stoll D.A."/>
            <person name="Danylec N."/>
            <person name="Huch M."/>
        </authorList>
    </citation>
    <scope>NUCLEOTIDE SEQUENCE [LARGE SCALE GENOMIC DNA]</scope>
    <source>
        <strain evidence="6 7">DSM 104140</strain>
    </source>
</reference>
<evidence type="ECO:0000259" key="5">
    <source>
        <dbReference type="Pfam" id="PF21688"/>
    </source>
</evidence>
<dbReference type="EMBL" id="WAJR01000015">
    <property type="protein sequence ID" value="KAB1640291.1"/>
    <property type="molecule type" value="Genomic_DNA"/>
</dbReference>
<feature type="domain" description="FAD-dependent protein C-terminal" evidence="5">
    <location>
        <begin position="585"/>
        <end position="641"/>
    </location>
</feature>
<keyword evidence="7" id="KW-1185">Reference proteome</keyword>
<comment type="caution">
    <text evidence="6">The sequence shown here is derived from an EMBL/GenBank/DDBJ whole genome shotgun (WGS) entry which is preliminary data.</text>
</comment>
<evidence type="ECO:0000259" key="4">
    <source>
        <dbReference type="Pfam" id="PF00890"/>
    </source>
</evidence>
<proteinExistence type="predicted"/>
<evidence type="ECO:0000313" key="6">
    <source>
        <dbReference type="EMBL" id="KAB1640291.1"/>
    </source>
</evidence>
<organism evidence="6 7">
    <name type="scientific">Ellagibacter isourolithinifaciens</name>
    <dbReference type="NCBI Taxonomy" id="2137581"/>
    <lineage>
        <taxon>Bacteria</taxon>
        <taxon>Bacillati</taxon>
        <taxon>Actinomycetota</taxon>
        <taxon>Coriobacteriia</taxon>
        <taxon>Eggerthellales</taxon>
        <taxon>Eggerthellaceae</taxon>
        <taxon>Ellagibacter</taxon>
    </lineage>
</organism>
<feature type="domain" description="FAD-dependent oxidoreductase 2 FAD-binding" evidence="4">
    <location>
        <begin position="201"/>
        <end position="238"/>
    </location>
</feature>
<gene>
    <name evidence="6" type="ORF">F8C90_06915</name>
</gene>
<protein>
    <submittedName>
        <fullName evidence="6">FAD-binding protein</fullName>
    </submittedName>
</protein>
<evidence type="ECO:0000256" key="1">
    <source>
        <dbReference type="ARBA" id="ARBA00022630"/>
    </source>
</evidence>
<evidence type="ECO:0000256" key="2">
    <source>
        <dbReference type="ARBA" id="ARBA00023002"/>
    </source>
</evidence>
<dbReference type="Gene3D" id="3.50.50.60">
    <property type="entry name" value="FAD/NAD(P)-binding domain"/>
    <property type="match status" value="2"/>
</dbReference>